<evidence type="ECO:0000313" key="11">
    <source>
        <dbReference type="EMBL" id="TRY98294.1"/>
    </source>
</evidence>
<dbReference type="SUPFAM" id="SSF48726">
    <property type="entry name" value="Immunoglobulin"/>
    <property type="match status" value="1"/>
</dbReference>
<feature type="region of interest" description="Disordered" evidence="9">
    <location>
        <begin position="292"/>
        <end position="314"/>
    </location>
</feature>
<organism evidence="11 12">
    <name type="scientific">Danionella cerebrum</name>
    <dbReference type="NCBI Taxonomy" id="2873325"/>
    <lineage>
        <taxon>Eukaryota</taxon>
        <taxon>Metazoa</taxon>
        <taxon>Chordata</taxon>
        <taxon>Craniata</taxon>
        <taxon>Vertebrata</taxon>
        <taxon>Euteleostomi</taxon>
        <taxon>Actinopterygii</taxon>
        <taxon>Neopterygii</taxon>
        <taxon>Teleostei</taxon>
        <taxon>Ostariophysi</taxon>
        <taxon>Cypriniformes</taxon>
        <taxon>Danionidae</taxon>
        <taxon>Danioninae</taxon>
        <taxon>Danionella</taxon>
    </lineage>
</organism>
<keyword evidence="6" id="KW-0675">Receptor</keyword>
<evidence type="ECO:0000256" key="6">
    <source>
        <dbReference type="ARBA" id="ARBA00023170"/>
    </source>
</evidence>
<keyword evidence="7" id="KW-0325">Glycoprotein</keyword>
<accession>A0A553R7Y7</accession>
<feature type="domain" description="Netrin receptor UNC5A-D-like N-terminal" evidence="10">
    <location>
        <begin position="72"/>
        <end position="175"/>
    </location>
</feature>
<evidence type="ECO:0000256" key="5">
    <source>
        <dbReference type="ARBA" id="ARBA00023157"/>
    </source>
</evidence>
<keyword evidence="12" id="KW-1185">Reference proteome</keyword>
<dbReference type="EMBL" id="SRMA01025177">
    <property type="protein sequence ID" value="TRY98294.1"/>
    <property type="molecule type" value="Genomic_DNA"/>
</dbReference>
<comment type="similarity">
    <text evidence="2">Belongs to the unc-5 family.</text>
</comment>
<dbReference type="Proteomes" id="UP000316079">
    <property type="component" value="Unassembled WGS sequence"/>
</dbReference>
<reference evidence="11 12" key="1">
    <citation type="journal article" date="2019" name="Sci. Data">
        <title>Hybrid genome assembly and annotation of Danionella translucida.</title>
        <authorList>
            <person name="Kadobianskyi M."/>
            <person name="Schulze L."/>
            <person name="Schuelke M."/>
            <person name="Judkewitz B."/>
        </authorList>
    </citation>
    <scope>NUCLEOTIDE SEQUENCE [LARGE SCALE GENOMIC DNA]</scope>
    <source>
        <strain evidence="11 12">Bolton</strain>
    </source>
</reference>
<evidence type="ECO:0000256" key="7">
    <source>
        <dbReference type="ARBA" id="ARBA00023180"/>
    </source>
</evidence>
<dbReference type="InterPro" id="IPR057755">
    <property type="entry name" value="UNC5A-D-like_N"/>
</dbReference>
<evidence type="ECO:0000256" key="8">
    <source>
        <dbReference type="ARBA" id="ARBA00023319"/>
    </source>
</evidence>
<dbReference type="GO" id="GO:0016020">
    <property type="term" value="C:membrane"/>
    <property type="evidence" value="ECO:0007669"/>
    <property type="project" value="UniProtKB-SubCell"/>
</dbReference>
<dbReference type="AlphaFoldDB" id="A0A553R7Y7"/>
<dbReference type="InterPro" id="IPR036179">
    <property type="entry name" value="Ig-like_dom_sf"/>
</dbReference>
<keyword evidence="3" id="KW-0217">Developmental protein</keyword>
<comment type="subcellular location">
    <subcellularLocation>
        <location evidence="1">Membrane</location>
        <topology evidence="1">Single-pass type I membrane protein</topology>
    </subcellularLocation>
</comment>
<dbReference type="InterPro" id="IPR013783">
    <property type="entry name" value="Ig-like_fold"/>
</dbReference>
<comment type="caution">
    <text evidence="11">The sequence shown here is derived from an EMBL/GenBank/DDBJ whole genome shotgun (WGS) entry which is preliminary data.</text>
</comment>
<evidence type="ECO:0000256" key="1">
    <source>
        <dbReference type="ARBA" id="ARBA00004479"/>
    </source>
</evidence>
<keyword evidence="8" id="KW-0393">Immunoglobulin domain</keyword>
<evidence type="ECO:0000256" key="2">
    <source>
        <dbReference type="ARBA" id="ARBA00009844"/>
    </source>
</evidence>
<dbReference type="Pfam" id="PF25609">
    <property type="entry name" value="Unc5_NetrinR_N"/>
    <property type="match status" value="1"/>
</dbReference>
<evidence type="ECO:0000259" key="10">
    <source>
        <dbReference type="Pfam" id="PF25609"/>
    </source>
</evidence>
<sequence>SSESKPRCECEPRRTPAELYSSRAVNTHRPSLFVCDSFEVRSALGAERVLMLGDDDFLLGLGELPETFPSDPPEPLPHFLLEPEDAYIIKNKAVNLFCTATPAAQIYFKCNGEWVHQREHTIEERVDETSGLLVKEARIEISRQQVEELFGLEDFWCQCVAWSSAGTTKSRKVHVRIACEYKHPSGEVSLSLSLGMCVFMEQHKGTCAVLCFAQRETQGTSFYWAAEDLHFTQSHMSCVEEREEERSLAFFLKKTFEQEPLGKEVSLEQEVLLQCRPPEGIPPAEVRHTQLSGRHTSASALGINPRRFPSPAAS</sequence>
<dbReference type="FunFam" id="2.60.40.10:FF:000037">
    <property type="entry name" value="Unc-5 netrin receptor C"/>
    <property type="match status" value="1"/>
</dbReference>
<evidence type="ECO:0000256" key="9">
    <source>
        <dbReference type="SAM" id="MobiDB-lite"/>
    </source>
</evidence>
<dbReference type="OrthoDB" id="5973910at2759"/>
<dbReference type="STRING" id="623744.A0A553R7Y7"/>
<feature type="non-terminal residue" evidence="11">
    <location>
        <position position="1"/>
    </location>
</feature>
<proteinExistence type="inferred from homology"/>
<evidence type="ECO:0000256" key="3">
    <source>
        <dbReference type="ARBA" id="ARBA00022473"/>
    </source>
</evidence>
<name>A0A553R7Y7_9TELE</name>
<gene>
    <name evidence="11" type="ORF">DNTS_032799</name>
</gene>
<protein>
    <recommendedName>
        <fullName evidence="10">Netrin receptor UNC5A-D-like N-terminal domain-containing protein</fullName>
    </recommendedName>
</protein>
<dbReference type="Gene3D" id="2.60.40.10">
    <property type="entry name" value="Immunoglobulins"/>
    <property type="match status" value="1"/>
</dbReference>
<keyword evidence="4" id="KW-0472">Membrane</keyword>
<evidence type="ECO:0000256" key="4">
    <source>
        <dbReference type="ARBA" id="ARBA00023136"/>
    </source>
</evidence>
<keyword evidence="5" id="KW-1015">Disulfide bond</keyword>
<evidence type="ECO:0000313" key="12">
    <source>
        <dbReference type="Proteomes" id="UP000316079"/>
    </source>
</evidence>